<evidence type="ECO:0000256" key="2">
    <source>
        <dbReference type="ARBA" id="ARBA00022723"/>
    </source>
</evidence>
<keyword evidence="6" id="KW-0539">Nucleus</keyword>
<feature type="domain" description="C2H2-type" evidence="9">
    <location>
        <begin position="543"/>
        <end position="570"/>
    </location>
</feature>
<comment type="subcellular location">
    <subcellularLocation>
        <location evidence="1">Nucleus</location>
    </subcellularLocation>
</comment>
<keyword evidence="5" id="KW-0862">Zinc</keyword>
<accession>A0AA47N9L7</accession>
<feature type="compositionally biased region" description="Basic and acidic residues" evidence="8">
    <location>
        <begin position="41"/>
        <end position="53"/>
    </location>
</feature>
<organism evidence="10 11">
    <name type="scientific">Merluccius polli</name>
    <name type="common">Benguela hake</name>
    <name type="synonym">Merluccius cadenati</name>
    <dbReference type="NCBI Taxonomy" id="89951"/>
    <lineage>
        <taxon>Eukaryota</taxon>
        <taxon>Metazoa</taxon>
        <taxon>Chordata</taxon>
        <taxon>Craniata</taxon>
        <taxon>Vertebrata</taxon>
        <taxon>Euteleostomi</taxon>
        <taxon>Actinopterygii</taxon>
        <taxon>Neopterygii</taxon>
        <taxon>Teleostei</taxon>
        <taxon>Neoteleostei</taxon>
        <taxon>Acanthomorphata</taxon>
        <taxon>Zeiogadaria</taxon>
        <taxon>Gadariae</taxon>
        <taxon>Gadiformes</taxon>
        <taxon>Gadoidei</taxon>
        <taxon>Merlucciidae</taxon>
        <taxon>Merluccius</taxon>
    </lineage>
</organism>
<dbReference type="PROSITE" id="PS50157">
    <property type="entry name" value="ZINC_FINGER_C2H2_2"/>
    <property type="match status" value="4"/>
</dbReference>
<dbReference type="Pfam" id="PF00096">
    <property type="entry name" value="zf-C2H2"/>
    <property type="match status" value="3"/>
</dbReference>
<feature type="region of interest" description="Disordered" evidence="8">
    <location>
        <begin position="249"/>
        <end position="319"/>
    </location>
</feature>
<feature type="region of interest" description="Disordered" evidence="8">
    <location>
        <begin position="1"/>
        <end position="67"/>
    </location>
</feature>
<dbReference type="PANTHER" id="PTHR24394">
    <property type="entry name" value="ZINC FINGER PROTEIN"/>
    <property type="match status" value="1"/>
</dbReference>
<evidence type="ECO:0000256" key="6">
    <source>
        <dbReference type="ARBA" id="ARBA00023242"/>
    </source>
</evidence>
<evidence type="ECO:0000313" key="10">
    <source>
        <dbReference type="EMBL" id="KAK0154435.1"/>
    </source>
</evidence>
<feature type="region of interest" description="Disordered" evidence="8">
    <location>
        <begin position="391"/>
        <end position="419"/>
    </location>
</feature>
<dbReference type="GO" id="GO:0008270">
    <property type="term" value="F:zinc ion binding"/>
    <property type="evidence" value="ECO:0007669"/>
    <property type="project" value="UniProtKB-KW"/>
</dbReference>
<feature type="domain" description="C2H2-type" evidence="9">
    <location>
        <begin position="459"/>
        <end position="486"/>
    </location>
</feature>
<evidence type="ECO:0000256" key="4">
    <source>
        <dbReference type="ARBA" id="ARBA00022771"/>
    </source>
</evidence>
<dbReference type="FunFam" id="3.30.160.60:FF:000446">
    <property type="entry name" value="Zinc finger protein"/>
    <property type="match status" value="1"/>
</dbReference>
<comment type="caution">
    <text evidence="10">The sequence shown here is derived from an EMBL/GenBank/DDBJ whole genome shotgun (WGS) entry which is preliminary data.</text>
</comment>
<evidence type="ECO:0000256" key="8">
    <source>
        <dbReference type="SAM" id="MobiDB-lite"/>
    </source>
</evidence>
<sequence>MRTPGWPESFPSTSWSDSGGRCLLPPGTHQHHGKAVQTRGAPERRFGGDDHHNNNNPNNNNHNKMSPPVEFHAQLASIMEVLANAAVAEICELVDNGYAVLHLEISRGHKENEALRRKLRLMELKVARVSALRAAGVGSSIFASSRARASHLGGEPRRNHASELDRRPGIVAPVLPAPVLQPRYYRPVLQPRYYSLGELPLPRITAQLPLLCGDPEPPADPGQGAGPRKTAPVNPVKIQTPVIKVEKEDEPWQQDKGFHDDIVHNGDPNAEAPPPLAKQEVVTKKDVGSRSCSWDGPSPTPLTPTKHAQSGGGGGLLAEAEDADGYDCMMYDEPQAQHASFLPDPDPSPEEEEPGCSYAVGSSRLSVPAPSEPPALRFPFSLGDVAVAEPQPANAAGFPDGGQRGAPPLPPPADEPHTANRKEVPAVASAFVMQDDWLAQEGFGGAYSSRDDPAGGKTFICSFCGKTLACLKNLKTHIRVHTGEKPFSCSLCGKRFSDSSNLKRHQSVHTGEKRYGCVHCGKRFAQSGSLKVHMSVHTGCKQFTCPYCNKTFISANHLRRHIILHGADKQLPAMFH</sequence>
<keyword evidence="4 7" id="KW-0863">Zinc-finger</keyword>
<evidence type="ECO:0000256" key="3">
    <source>
        <dbReference type="ARBA" id="ARBA00022737"/>
    </source>
</evidence>
<feature type="compositionally biased region" description="Low complexity" evidence="8">
    <location>
        <begin position="54"/>
        <end position="63"/>
    </location>
</feature>
<evidence type="ECO:0000259" key="9">
    <source>
        <dbReference type="PROSITE" id="PS50157"/>
    </source>
</evidence>
<dbReference type="PROSITE" id="PS00028">
    <property type="entry name" value="ZINC_FINGER_C2H2_1"/>
    <property type="match status" value="4"/>
</dbReference>
<dbReference type="SMART" id="SM00355">
    <property type="entry name" value="ZnF_C2H2"/>
    <property type="match status" value="4"/>
</dbReference>
<dbReference type="GO" id="GO:0000981">
    <property type="term" value="F:DNA-binding transcription factor activity, RNA polymerase II-specific"/>
    <property type="evidence" value="ECO:0007669"/>
    <property type="project" value="TreeGrafter"/>
</dbReference>
<feature type="region of interest" description="Disordered" evidence="8">
    <location>
        <begin position="214"/>
        <end position="233"/>
    </location>
</feature>
<dbReference type="Gene3D" id="3.30.160.60">
    <property type="entry name" value="Classic Zinc Finger"/>
    <property type="match status" value="4"/>
</dbReference>
<dbReference type="InterPro" id="IPR036236">
    <property type="entry name" value="Znf_C2H2_sf"/>
</dbReference>
<keyword evidence="2" id="KW-0479">Metal-binding</keyword>
<dbReference type="FunFam" id="3.30.160.60:FF:000100">
    <property type="entry name" value="Zinc finger 45-like"/>
    <property type="match status" value="1"/>
</dbReference>
<dbReference type="AlphaFoldDB" id="A0AA47N9L7"/>
<feature type="domain" description="C2H2-type" evidence="9">
    <location>
        <begin position="515"/>
        <end position="542"/>
    </location>
</feature>
<dbReference type="Proteomes" id="UP001174136">
    <property type="component" value="Unassembled WGS sequence"/>
</dbReference>
<feature type="domain" description="C2H2-type" evidence="9">
    <location>
        <begin position="487"/>
        <end position="514"/>
    </location>
</feature>
<gene>
    <name evidence="10" type="primary">ZNF24</name>
    <name evidence="10" type="ORF">N1851_003469</name>
</gene>
<dbReference type="InterPro" id="IPR013087">
    <property type="entry name" value="Znf_C2H2_type"/>
</dbReference>
<dbReference type="EMBL" id="JAOPHQ010000519">
    <property type="protein sequence ID" value="KAK0154435.1"/>
    <property type="molecule type" value="Genomic_DNA"/>
</dbReference>
<proteinExistence type="predicted"/>
<reference evidence="10" key="1">
    <citation type="journal article" date="2023" name="Front. Mar. Sci.">
        <title>A new Merluccius polli reference genome to investigate the effects of global change in West African waters.</title>
        <authorList>
            <person name="Mateo J.L."/>
            <person name="Blanco-Fernandez C."/>
            <person name="Garcia-Vazquez E."/>
            <person name="Machado-Schiaffino G."/>
        </authorList>
    </citation>
    <scope>NUCLEOTIDE SEQUENCE</scope>
    <source>
        <strain evidence="10">C29</strain>
        <tissue evidence="10">Fin</tissue>
    </source>
</reference>
<keyword evidence="11" id="KW-1185">Reference proteome</keyword>
<evidence type="ECO:0000313" key="11">
    <source>
        <dbReference type="Proteomes" id="UP001174136"/>
    </source>
</evidence>
<dbReference type="GO" id="GO:0005634">
    <property type="term" value="C:nucleus"/>
    <property type="evidence" value="ECO:0007669"/>
    <property type="project" value="UniProtKB-SubCell"/>
</dbReference>
<keyword evidence="3" id="KW-0677">Repeat</keyword>
<evidence type="ECO:0000256" key="1">
    <source>
        <dbReference type="ARBA" id="ARBA00004123"/>
    </source>
</evidence>
<evidence type="ECO:0000256" key="5">
    <source>
        <dbReference type="ARBA" id="ARBA00022833"/>
    </source>
</evidence>
<protein>
    <submittedName>
        <fullName evidence="10">Zinc finger protein 24</fullName>
    </submittedName>
</protein>
<dbReference type="FunFam" id="3.30.160.60:FF:001155">
    <property type="entry name" value="Zinc finger 30C"/>
    <property type="match status" value="1"/>
</dbReference>
<dbReference type="PANTHER" id="PTHR24394:SF44">
    <property type="entry name" value="ZINC FINGER PROTEIN 271-LIKE"/>
    <property type="match status" value="1"/>
</dbReference>
<evidence type="ECO:0000256" key="7">
    <source>
        <dbReference type="PROSITE-ProRule" id="PRU00042"/>
    </source>
</evidence>
<name>A0AA47N9L7_MERPO</name>
<feature type="region of interest" description="Disordered" evidence="8">
    <location>
        <begin position="338"/>
        <end position="371"/>
    </location>
</feature>
<dbReference type="SUPFAM" id="SSF57667">
    <property type="entry name" value="beta-beta-alpha zinc fingers"/>
    <property type="match status" value="2"/>
</dbReference>